<dbReference type="Proteomes" id="UP001445076">
    <property type="component" value="Unassembled WGS sequence"/>
</dbReference>
<accession>A0AAW0VPN6</accession>
<gene>
    <name evidence="2" type="ORF">OTU49_014477</name>
</gene>
<name>A0AAW0VPN6_CHEQU</name>
<evidence type="ECO:0000313" key="2">
    <source>
        <dbReference type="EMBL" id="KAK8718780.1"/>
    </source>
</evidence>
<dbReference type="EMBL" id="JARKIK010004230">
    <property type="protein sequence ID" value="KAK8718780.1"/>
    <property type="molecule type" value="Genomic_DNA"/>
</dbReference>
<reference evidence="2 3" key="1">
    <citation type="journal article" date="2024" name="BMC Genomics">
        <title>Genome assembly of redclaw crayfish (Cherax quadricarinatus) provides insights into its immune adaptation and hypoxia tolerance.</title>
        <authorList>
            <person name="Liu Z."/>
            <person name="Zheng J."/>
            <person name="Li H."/>
            <person name="Fang K."/>
            <person name="Wang S."/>
            <person name="He J."/>
            <person name="Zhou D."/>
            <person name="Weng S."/>
            <person name="Chi M."/>
            <person name="Gu Z."/>
            <person name="He J."/>
            <person name="Li F."/>
            <person name="Wang M."/>
        </authorList>
    </citation>
    <scope>NUCLEOTIDE SEQUENCE [LARGE SCALE GENOMIC DNA]</scope>
    <source>
        <strain evidence="2">ZL_2023a</strain>
    </source>
</reference>
<evidence type="ECO:0000313" key="3">
    <source>
        <dbReference type="Proteomes" id="UP001445076"/>
    </source>
</evidence>
<evidence type="ECO:0000256" key="1">
    <source>
        <dbReference type="SAM" id="MobiDB-lite"/>
    </source>
</evidence>
<keyword evidence="3" id="KW-1185">Reference proteome</keyword>
<comment type="caution">
    <text evidence="2">The sequence shown here is derived from an EMBL/GenBank/DDBJ whole genome shotgun (WGS) entry which is preliminary data.</text>
</comment>
<feature type="compositionally biased region" description="Polar residues" evidence="1">
    <location>
        <begin position="72"/>
        <end position="85"/>
    </location>
</feature>
<sequence length="124" mass="14238">MNNNEDQKHIYDVIDANDQVSPNKQTYENLKLQSSALPYQNLPMDSQNGMMVSPTAKRIASYLEPNDIHSMNLVQPNTKSASTRKPASYVEPEEISPLNMALFKAELAEEEKQKKWKRNDKKKQ</sequence>
<organism evidence="2 3">
    <name type="scientific">Cherax quadricarinatus</name>
    <name type="common">Australian red claw crayfish</name>
    <dbReference type="NCBI Taxonomy" id="27406"/>
    <lineage>
        <taxon>Eukaryota</taxon>
        <taxon>Metazoa</taxon>
        <taxon>Ecdysozoa</taxon>
        <taxon>Arthropoda</taxon>
        <taxon>Crustacea</taxon>
        <taxon>Multicrustacea</taxon>
        <taxon>Malacostraca</taxon>
        <taxon>Eumalacostraca</taxon>
        <taxon>Eucarida</taxon>
        <taxon>Decapoda</taxon>
        <taxon>Pleocyemata</taxon>
        <taxon>Astacidea</taxon>
        <taxon>Parastacoidea</taxon>
        <taxon>Parastacidae</taxon>
        <taxon>Cherax</taxon>
    </lineage>
</organism>
<proteinExistence type="predicted"/>
<dbReference type="AlphaFoldDB" id="A0AAW0VPN6"/>
<feature type="region of interest" description="Disordered" evidence="1">
    <location>
        <begin position="70"/>
        <end position="92"/>
    </location>
</feature>
<protein>
    <submittedName>
        <fullName evidence="2">Uncharacterized protein</fullName>
    </submittedName>
</protein>